<dbReference type="InterPro" id="IPR017847">
    <property type="entry name" value="T6SS_RhsGE_Vgr_subset"/>
</dbReference>
<dbReference type="Pfam" id="PF05954">
    <property type="entry name" value="Phage_GPD"/>
    <property type="match status" value="1"/>
</dbReference>
<evidence type="ECO:0000313" key="6">
    <source>
        <dbReference type="EMBL" id="SGY96604.1"/>
    </source>
</evidence>
<sequence>MVRFEFKVNDCDLEFKVESFNVIEETSKPFHIHLSLLSTDADISFDTLIRQPALLSLYGQGEDVSKQFHGVVSEVRYLGTGKSVSRYQVILVPQFWFLSQRQDCRIFQEMAVPDIIDEVLSKASISDYRLELSSVYLSQDYILQYRESDSVFLQRLMAEYGIWYYFEHTEEMHTMVIVDSNDAIIELVSDHNNSSYEGAIPFKSDSGGTADREHILNLESINRVKTGAVVQRDYNYIYPKIPLEMESAAALNDDLISFDYPGRYNNPVTGQKKVTEHVAEYVVDSEQIECTSNVMRLASGYSINIDNHPRTALNRDFTILRVSHNGYNPQAHEKESSGLPTTYDNSFVCIPRDVIYQAPKMPSPVVDGPQTAVVVGPANEEIYTDKLGRIKVQFHWDRYGENDENAGCWIRLGQTMAGANWGAVCVPRIGHEVIVTFLDGDPDRPLVTGAVYNSLNLPPYSLPEHKTKTTFRTQTHKGMGFNELSFEDEANQEEVYIRAQKDMSTLVQNNRFRDIINDEFLKVGRHQTNEIKGDHNETIDGYKTTTVNSTFTETVEQDVTVKYNANETQSVSKNVAIDIGENRTTKIIKNDDVDIGSNYNLTVGASRAVDISADDLQTVGGNLTVSVTGNNSYKADGATQIVSADKIVFKTGGSQLVMNSDGSIKISGSSIMIEGSDKVVIKGGKVAVN</sequence>
<evidence type="ECO:0000256" key="2">
    <source>
        <dbReference type="ARBA" id="ARBA00005558"/>
    </source>
</evidence>
<dbReference type="Gene3D" id="4.10.220.110">
    <property type="match status" value="1"/>
</dbReference>
<accession>A0A090IF51</accession>
<dbReference type="Gene3D" id="2.40.50.230">
    <property type="entry name" value="Gp5 N-terminal domain"/>
    <property type="match status" value="1"/>
</dbReference>
<dbReference type="GeneID" id="61297067"/>
<dbReference type="PANTHER" id="PTHR32305:SF15">
    <property type="entry name" value="PROTEIN RHSA-RELATED"/>
    <property type="match status" value="1"/>
</dbReference>
<evidence type="ECO:0000259" key="4">
    <source>
        <dbReference type="Pfam" id="PF04717"/>
    </source>
</evidence>
<comment type="subcellular location">
    <subcellularLocation>
        <location evidence="1">Secreted</location>
    </subcellularLocation>
</comment>
<dbReference type="NCBIfam" id="TIGR01646">
    <property type="entry name" value="vgr_GE"/>
    <property type="match status" value="1"/>
</dbReference>
<comment type="similarity">
    <text evidence="2">Belongs to the VgrG protein family.</text>
</comment>
<evidence type="ECO:0000313" key="7">
    <source>
        <dbReference type="EMBL" id="SGZ15905.1"/>
    </source>
</evidence>
<dbReference type="InterPro" id="IPR006531">
    <property type="entry name" value="Gp5/Vgr_OB"/>
</dbReference>
<reference evidence="7 9" key="2">
    <citation type="submission" date="2016-11" db="EMBL/GenBank/DDBJ databases">
        <authorList>
            <person name="Jaros S."/>
            <person name="Januszkiewicz K."/>
            <person name="Wedrychowicz H."/>
        </authorList>
    </citation>
    <scope>NUCLEOTIDE SEQUENCE [LARGE SCALE GENOMIC DNA]</scope>
    <source>
        <strain evidence="7">NVI 5450</strain>
    </source>
</reference>
<protein>
    <submittedName>
        <fullName evidence="6 7">VgrG protein</fullName>
    </submittedName>
</protein>
<dbReference type="InterPro" id="IPR054030">
    <property type="entry name" value="Gp5_Vgr_C"/>
</dbReference>
<dbReference type="EMBL" id="FPLD01000121">
    <property type="protein sequence ID" value="SGZ15905.1"/>
    <property type="molecule type" value="Genomic_DNA"/>
</dbReference>
<dbReference type="STRING" id="80854.MVIS_2833"/>
<reference evidence="6 8" key="1">
    <citation type="submission" date="2016-11" db="EMBL/GenBank/DDBJ databases">
        <authorList>
            <person name="Klemetsen T."/>
        </authorList>
    </citation>
    <scope>NUCLEOTIDE SEQUENCE [LARGE SCALE GENOMIC DNA]</scope>
    <source>
        <strain evidence="6">MT 2528</strain>
    </source>
</reference>
<evidence type="ECO:0000259" key="5">
    <source>
        <dbReference type="Pfam" id="PF22178"/>
    </source>
</evidence>
<dbReference type="AlphaFoldDB" id="A0A090IF51"/>
<dbReference type="Pfam" id="PF22178">
    <property type="entry name" value="Gp5_trimer_C"/>
    <property type="match status" value="1"/>
</dbReference>
<dbReference type="Gene3D" id="3.55.50.10">
    <property type="entry name" value="Baseplate protein-like domains"/>
    <property type="match status" value="1"/>
</dbReference>
<dbReference type="Gene3D" id="2.30.110.50">
    <property type="match status" value="1"/>
</dbReference>
<dbReference type="SUPFAM" id="SSF69255">
    <property type="entry name" value="gp5 N-terminal domain-like"/>
    <property type="match status" value="1"/>
</dbReference>
<proteinExistence type="inferred from homology"/>
<dbReference type="Proteomes" id="UP000183794">
    <property type="component" value="Unassembled WGS sequence"/>
</dbReference>
<dbReference type="KEGG" id="mvs:MVIS_2833"/>
<feature type="domain" description="Gp5/Type VI secretion system Vgr C-terminal trimerisation" evidence="5">
    <location>
        <begin position="470"/>
        <end position="578"/>
    </location>
</feature>
<evidence type="ECO:0000313" key="9">
    <source>
        <dbReference type="Proteomes" id="UP000183794"/>
    </source>
</evidence>
<evidence type="ECO:0000256" key="1">
    <source>
        <dbReference type="ARBA" id="ARBA00004613"/>
    </source>
</evidence>
<dbReference type="InterPro" id="IPR037026">
    <property type="entry name" value="Vgr_OB-fold_dom_sf"/>
</dbReference>
<dbReference type="Proteomes" id="UP000182660">
    <property type="component" value="Unassembled WGS sequence"/>
</dbReference>
<dbReference type="RefSeq" id="WP_045110929.1">
    <property type="nucleotide sequence ID" value="NZ_CAWQZC010000060.1"/>
</dbReference>
<keyword evidence="8" id="KW-1185">Reference proteome</keyword>
<dbReference type="InterPro" id="IPR006533">
    <property type="entry name" value="T6SS_Vgr_RhsGE"/>
</dbReference>
<evidence type="ECO:0000313" key="8">
    <source>
        <dbReference type="Proteomes" id="UP000182660"/>
    </source>
</evidence>
<dbReference type="PANTHER" id="PTHR32305">
    <property type="match status" value="1"/>
</dbReference>
<dbReference type="GO" id="GO:0005576">
    <property type="term" value="C:extracellular region"/>
    <property type="evidence" value="ECO:0007669"/>
    <property type="project" value="UniProtKB-SubCell"/>
</dbReference>
<dbReference type="NCBIfam" id="TIGR03361">
    <property type="entry name" value="VI_Rhs_Vgr"/>
    <property type="match status" value="1"/>
</dbReference>
<gene>
    <name evidence="6" type="ORF">MT2528_3234</name>
    <name evidence="7" type="ORF">NVI5450_4247</name>
</gene>
<name>A0A090IF51_9GAMM</name>
<dbReference type="Pfam" id="PF04717">
    <property type="entry name" value="Phage_base_V"/>
    <property type="match status" value="1"/>
</dbReference>
<keyword evidence="3" id="KW-0964">Secreted</keyword>
<dbReference type="SUPFAM" id="SSF69279">
    <property type="entry name" value="Phage tail proteins"/>
    <property type="match status" value="2"/>
</dbReference>
<dbReference type="EMBL" id="FPLJ01000072">
    <property type="protein sequence ID" value="SGY96604.1"/>
    <property type="molecule type" value="Genomic_DNA"/>
</dbReference>
<dbReference type="HOGENOM" id="CLU_004121_3_0_6"/>
<organism evidence="7 9">
    <name type="scientific">Moritella viscosa</name>
    <dbReference type="NCBI Taxonomy" id="80854"/>
    <lineage>
        <taxon>Bacteria</taxon>
        <taxon>Pseudomonadati</taxon>
        <taxon>Pseudomonadota</taxon>
        <taxon>Gammaproteobacteria</taxon>
        <taxon>Alteromonadales</taxon>
        <taxon>Moritellaceae</taxon>
        <taxon>Moritella</taxon>
    </lineage>
</organism>
<dbReference type="PATRIC" id="fig|80854.5.peg.3007"/>
<dbReference type="SUPFAM" id="SSF69349">
    <property type="entry name" value="Phage fibre proteins"/>
    <property type="match status" value="1"/>
</dbReference>
<dbReference type="InterPro" id="IPR050708">
    <property type="entry name" value="T6SS_VgrG/RHS"/>
</dbReference>
<feature type="domain" description="Gp5/Type VI secretion system Vgr protein OB-fold" evidence="4">
    <location>
        <begin position="383"/>
        <end position="452"/>
    </location>
</feature>
<evidence type="ECO:0000256" key="3">
    <source>
        <dbReference type="ARBA" id="ARBA00022525"/>
    </source>
</evidence>
<dbReference type="OrthoDB" id="9762420at2"/>